<protein>
    <submittedName>
        <fullName evidence="1">Uncharacterized protein</fullName>
    </submittedName>
</protein>
<reference evidence="1" key="1">
    <citation type="submission" date="2018-05" db="EMBL/GenBank/DDBJ databases">
        <authorList>
            <person name="Lanie J.A."/>
            <person name="Ng W.-L."/>
            <person name="Kazmierczak K.M."/>
            <person name="Andrzejewski T.M."/>
            <person name="Davidsen T.M."/>
            <person name="Wayne K.J."/>
            <person name="Tettelin H."/>
            <person name="Glass J.I."/>
            <person name="Rusch D."/>
            <person name="Podicherti R."/>
            <person name="Tsui H.-C.T."/>
            <person name="Winkler M.E."/>
        </authorList>
    </citation>
    <scope>NUCLEOTIDE SEQUENCE</scope>
</reference>
<proteinExistence type="predicted"/>
<gene>
    <name evidence="1" type="ORF">METZ01_LOCUS383952</name>
</gene>
<dbReference type="AlphaFoldDB" id="A0A382UBQ3"/>
<accession>A0A382UBQ3</accession>
<dbReference type="EMBL" id="UINC01142640">
    <property type="protein sequence ID" value="SVD31098.1"/>
    <property type="molecule type" value="Genomic_DNA"/>
</dbReference>
<organism evidence="1">
    <name type="scientific">marine metagenome</name>
    <dbReference type="NCBI Taxonomy" id="408172"/>
    <lineage>
        <taxon>unclassified sequences</taxon>
        <taxon>metagenomes</taxon>
        <taxon>ecological metagenomes</taxon>
    </lineage>
</organism>
<evidence type="ECO:0000313" key="1">
    <source>
        <dbReference type="EMBL" id="SVD31098.1"/>
    </source>
</evidence>
<feature type="non-terminal residue" evidence="1">
    <location>
        <position position="25"/>
    </location>
</feature>
<name>A0A382UBQ3_9ZZZZ</name>
<sequence>MKQKFWFGGLSVALVCLGATHSLFA</sequence>